<dbReference type="GeneID" id="25322919"/>
<dbReference type="PANTHER" id="PTHR43033">
    <property type="entry name" value="TRNA(ILE)-LYSIDINE SYNTHASE-RELATED"/>
    <property type="match status" value="1"/>
</dbReference>
<dbReference type="OrthoDB" id="434144at2759"/>
<dbReference type="GO" id="GO:0032267">
    <property type="term" value="F:tRNA(Ile)-lysidine synthase activity"/>
    <property type="evidence" value="ECO:0007669"/>
    <property type="project" value="UniProtKB-EC"/>
</dbReference>
<keyword evidence="4" id="KW-0547">Nucleotide-binding</keyword>
<evidence type="ECO:0000256" key="6">
    <source>
        <dbReference type="ARBA" id="ARBA00048539"/>
    </source>
</evidence>
<keyword evidence="5" id="KW-0067">ATP-binding</keyword>
<dbReference type="Pfam" id="PF01171">
    <property type="entry name" value="ATP_bind_3"/>
    <property type="match status" value="1"/>
</dbReference>
<evidence type="ECO:0000313" key="8">
    <source>
        <dbReference type="EMBL" id="KIW60825.1"/>
    </source>
</evidence>
<dbReference type="InterPro" id="IPR012094">
    <property type="entry name" value="tRNA_Ile_lys_synt"/>
</dbReference>
<dbReference type="GO" id="GO:0005524">
    <property type="term" value="F:ATP binding"/>
    <property type="evidence" value="ECO:0007669"/>
    <property type="project" value="UniProtKB-KW"/>
</dbReference>
<dbReference type="Gene3D" id="3.40.50.620">
    <property type="entry name" value="HUPs"/>
    <property type="match status" value="1"/>
</dbReference>
<accession>A0A0D2F1J8</accession>
<evidence type="ECO:0000256" key="4">
    <source>
        <dbReference type="ARBA" id="ARBA00022741"/>
    </source>
</evidence>
<protein>
    <recommendedName>
        <fullName evidence="1">tRNA(Ile)-lysidine synthetase</fullName>
        <ecNumber evidence="1">6.3.4.19</ecNumber>
    </recommendedName>
</protein>
<evidence type="ECO:0000256" key="2">
    <source>
        <dbReference type="ARBA" id="ARBA00022598"/>
    </source>
</evidence>
<feature type="domain" description="tRNA(Ile)-lysidine/2-thiocytidine synthase N-terminal" evidence="7">
    <location>
        <begin position="53"/>
        <end position="296"/>
    </location>
</feature>
<keyword evidence="9" id="KW-1185">Reference proteome</keyword>
<dbReference type="Proteomes" id="UP000054342">
    <property type="component" value="Unassembled WGS sequence"/>
</dbReference>
<keyword evidence="2" id="KW-0436">Ligase</keyword>
<comment type="catalytic activity">
    <reaction evidence="6">
        <text>cytidine(34) in tRNA(Ile2) + L-lysine + ATP = lysidine(34) in tRNA(Ile2) + AMP + diphosphate + H(+)</text>
        <dbReference type="Rhea" id="RHEA:43744"/>
        <dbReference type="Rhea" id="RHEA-COMP:10625"/>
        <dbReference type="Rhea" id="RHEA-COMP:10670"/>
        <dbReference type="ChEBI" id="CHEBI:15378"/>
        <dbReference type="ChEBI" id="CHEBI:30616"/>
        <dbReference type="ChEBI" id="CHEBI:32551"/>
        <dbReference type="ChEBI" id="CHEBI:33019"/>
        <dbReference type="ChEBI" id="CHEBI:82748"/>
        <dbReference type="ChEBI" id="CHEBI:83665"/>
        <dbReference type="ChEBI" id="CHEBI:456215"/>
        <dbReference type="EC" id="6.3.4.19"/>
    </reaction>
</comment>
<keyword evidence="3" id="KW-0819">tRNA processing</keyword>
<dbReference type="AlphaFoldDB" id="A0A0D2F1J8"/>
<gene>
    <name evidence="8" type="ORF">PV05_01011</name>
</gene>
<evidence type="ECO:0000313" key="9">
    <source>
        <dbReference type="Proteomes" id="UP000054342"/>
    </source>
</evidence>
<dbReference type="InterPro" id="IPR014729">
    <property type="entry name" value="Rossmann-like_a/b/a_fold"/>
</dbReference>
<proteinExistence type="inferred from homology"/>
<dbReference type="NCBIfam" id="TIGR02432">
    <property type="entry name" value="lysidine_TilS_N"/>
    <property type="match status" value="1"/>
</dbReference>
<dbReference type="InterPro" id="IPR011063">
    <property type="entry name" value="TilS/TtcA_N"/>
</dbReference>
<dbReference type="SUPFAM" id="SSF52402">
    <property type="entry name" value="Adenine nucleotide alpha hydrolases-like"/>
    <property type="match status" value="1"/>
</dbReference>
<evidence type="ECO:0000256" key="3">
    <source>
        <dbReference type="ARBA" id="ARBA00022694"/>
    </source>
</evidence>
<dbReference type="EC" id="6.3.4.19" evidence="1"/>
<evidence type="ECO:0000256" key="5">
    <source>
        <dbReference type="ARBA" id="ARBA00022840"/>
    </source>
</evidence>
<sequence length="615" mass="70392">MAKAQELFFRICLSGTKTPRITSPVTIDELLPSLPRLWENGLSYQDTHRVAEIGVCVSGGPDSMALAWLLKQIPKVHKKVWIEPVAFIVDHKARDGSREEAEFVSGELDRLGIKNLILTMKWAGTANPSQLPDFEMRAREARYRLIAAAAIQRDIRHLFVGHHQDDQVETVLMRLLRNSTTNFLGLQGMAEQTAIPCCENIRGAHEWPGYERFMDWIRQADFNIEKRQSEASSSDASGVNFGKTVTMPRPRGLQVHRPLLRFPKWRLVDVCDTNQIKYVRDKTNDDPTSTLRNAIRLLRSRHTLPRALQAESVLQLRDCAQKSTQALVERGTNLLNAVTDVTLDLRSGLVKVWIPKRFASACENDPEAAANALARLTSIVSCQPRDAGPTIVPWRSVQEFAQKMLSPESSAFTIQRVLLERTSTASRDGEEGSLWKLSRPPMRTIEVQLATKKFGAMTVPETRPASRFWRHDPLLDKEGSCSLWLLWDHRYWIRVRTKDSHTLGEIGIRPFQVTDEEYLRKELNKKDRDDLQKILGEAAPGKLRYTLPVLTWQGKVSVFPTLNFMVRTPSCEHSETRFRHHPILEWEVCYKTIDQYFMVDQKKAIKWINTDIQRG</sequence>
<organism evidence="8 9">
    <name type="scientific">Exophiala xenobiotica</name>
    <dbReference type="NCBI Taxonomy" id="348802"/>
    <lineage>
        <taxon>Eukaryota</taxon>
        <taxon>Fungi</taxon>
        <taxon>Dikarya</taxon>
        <taxon>Ascomycota</taxon>
        <taxon>Pezizomycotina</taxon>
        <taxon>Eurotiomycetes</taxon>
        <taxon>Chaetothyriomycetidae</taxon>
        <taxon>Chaetothyriales</taxon>
        <taxon>Herpotrichiellaceae</taxon>
        <taxon>Exophiala</taxon>
    </lineage>
</organism>
<dbReference type="EMBL" id="KN847317">
    <property type="protein sequence ID" value="KIW60825.1"/>
    <property type="molecule type" value="Genomic_DNA"/>
</dbReference>
<dbReference type="GO" id="GO:0008033">
    <property type="term" value="P:tRNA processing"/>
    <property type="evidence" value="ECO:0007669"/>
    <property type="project" value="UniProtKB-KW"/>
</dbReference>
<dbReference type="CDD" id="cd01992">
    <property type="entry name" value="TilS_N"/>
    <property type="match status" value="1"/>
</dbReference>
<name>A0A0D2F1J8_9EURO</name>
<evidence type="ECO:0000259" key="7">
    <source>
        <dbReference type="Pfam" id="PF01171"/>
    </source>
</evidence>
<dbReference type="STRING" id="348802.A0A0D2F1J8"/>
<dbReference type="RefSeq" id="XP_013321409.1">
    <property type="nucleotide sequence ID" value="XM_013465955.1"/>
</dbReference>
<dbReference type="PANTHER" id="PTHR43033:SF1">
    <property type="entry name" value="TRNA(ILE)-LYSIDINE SYNTHASE-RELATED"/>
    <property type="match status" value="1"/>
</dbReference>
<reference evidence="8 9" key="1">
    <citation type="submission" date="2015-01" db="EMBL/GenBank/DDBJ databases">
        <title>The Genome Sequence of Exophiala xenobiotica CBS118157.</title>
        <authorList>
            <consortium name="The Broad Institute Genomics Platform"/>
            <person name="Cuomo C."/>
            <person name="de Hoog S."/>
            <person name="Gorbushina A."/>
            <person name="Stielow B."/>
            <person name="Teixiera M."/>
            <person name="Abouelleil A."/>
            <person name="Chapman S.B."/>
            <person name="Priest M."/>
            <person name="Young S.K."/>
            <person name="Wortman J."/>
            <person name="Nusbaum C."/>
            <person name="Birren B."/>
        </authorList>
    </citation>
    <scope>NUCLEOTIDE SEQUENCE [LARGE SCALE GENOMIC DNA]</scope>
    <source>
        <strain evidence="8 9">CBS 118157</strain>
    </source>
</reference>
<evidence type="ECO:0000256" key="1">
    <source>
        <dbReference type="ARBA" id="ARBA00013267"/>
    </source>
</evidence>
<dbReference type="InterPro" id="IPR012795">
    <property type="entry name" value="tRNA_Ile_lys_synt_N"/>
</dbReference>
<dbReference type="HAMAP" id="MF_01161">
    <property type="entry name" value="tRNA_Ile_lys_synt"/>
    <property type="match status" value="1"/>
</dbReference>
<dbReference type="HOGENOM" id="CLU_015599_1_0_1"/>